<gene>
    <name evidence="1" type="ORF">IAA06_00120</name>
</gene>
<organism evidence="1 2">
    <name type="scientific">Candidatus Blautia faecavium</name>
    <dbReference type="NCBI Taxonomy" id="2838487"/>
    <lineage>
        <taxon>Bacteria</taxon>
        <taxon>Bacillati</taxon>
        <taxon>Bacillota</taxon>
        <taxon>Clostridia</taxon>
        <taxon>Lachnospirales</taxon>
        <taxon>Lachnospiraceae</taxon>
        <taxon>Blautia</taxon>
    </lineage>
</organism>
<reference evidence="1" key="2">
    <citation type="submission" date="2021-04" db="EMBL/GenBank/DDBJ databases">
        <authorList>
            <person name="Gilroy R."/>
        </authorList>
    </citation>
    <scope>NUCLEOTIDE SEQUENCE</scope>
    <source>
        <strain evidence="1">ChiSjej1B19-5720</strain>
    </source>
</reference>
<dbReference type="EMBL" id="DWYZ01000003">
    <property type="protein sequence ID" value="HJB27190.1"/>
    <property type="molecule type" value="Genomic_DNA"/>
</dbReference>
<evidence type="ECO:0000313" key="1">
    <source>
        <dbReference type="EMBL" id="HJB27190.1"/>
    </source>
</evidence>
<sequence length="128" mass="14967">MNARYPNLELLEYKVRMVLASDEEFLRTFEEKKKSNKYVYVEINAVMFPQIWGSTCTGFDICEDGSPALGGCAMTKEYTTVLHELLTDTYFVCFGERICYKVTNASKEFHEDLQRRRMASLSEAKRRY</sequence>
<name>A0A9D2LPI2_9FIRM</name>
<comment type="caution">
    <text evidence="1">The sequence shown here is derived from an EMBL/GenBank/DDBJ whole genome shotgun (WGS) entry which is preliminary data.</text>
</comment>
<reference evidence="1" key="1">
    <citation type="journal article" date="2021" name="PeerJ">
        <title>Extensive microbial diversity within the chicken gut microbiome revealed by metagenomics and culture.</title>
        <authorList>
            <person name="Gilroy R."/>
            <person name="Ravi A."/>
            <person name="Getino M."/>
            <person name="Pursley I."/>
            <person name="Horton D.L."/>
            <person name="Alikhan N.F."/>
            <person name="Baker D."/>
            <person name="Gharbi K."/>
            <person name="Hall N."/>
            <person name="Watson M."/>
            <person name="Adriaenssens E.M."/>
            <person name="Foster-Nyarko E."/>
            <person name="Jarju S."/>
            <person name="Secka A."/>
            <person name="Antonio M."/>
            <person name="Oren A."/>
            <person name="Chaudhuri R.R."/>
            <person name="La Ragione R."/>
            <person name="Hildebrand F."/>
            <person name="Pallen M.J."/>
        </authorList>
    </citation>
    <scope>NUCLEOTIDE SEQUENCE</scope>
    <source>
        <strain evidence="1">ChiSjej1B19-5720</strain>
    </source>
</reference>
<proteinExistence type="predicted"/>
<evidence type="ECO:0000313" key="2">
    <source>
        <dbReference type="Proteomes" id="UP000823842"/>
    </source>
</evidence>
<protein>
    <submittedName>
        <fullName evidence="1">Uncharacterized protein</fullName>
    </submittedName>
</protein>
<accession>A0A9D2LPI2</accession>
<dbReference type="Proteomes" id="UP000823842">
    <property type="component" value="Unassembled WGS sequence"/>
</dbReference>
<dbReference type="AlphaFoldDB" id="A0A9D2LPI2"/>